<evidence type="ECO:0000313" key="2">
    <source>
        <dbReference type="EMBL" id="ERM01222.1"/>
    </source>
</evidence>
<organism evidence="2 3">
    <name type="scientific">Brucella intermedia 229E</name>
    <dbReference type="NCBI Taxonomy" id="1337887"/>
    <lineage>
        <taxon>Bacteria</taxon>
        <taxon>Pseudomonadati</taxon>
        <taxon>Pseudomonadota</taxon>
        <taxon>Alphaproteobacteria</taxon>
        <taxon>Hyphomicrobiales</taxon>
        <taxon>Brucellaceae</taxon>
        <taxon>Brucella/Ochrobactrum group</taxon>
        <taxon>Brucella</taxon>
    </lineage>
</organism>
<gene>
    <name evidence="2" type="ORF">Q644_03455</name>
</gene>
<evidence type="ECO:0000256" key="1">
    <source>
        <dbReference type="SAM" id="MobiDB-lite"/>
    </source>
</evidence>
<proteinExistence type="predicted"/>
<evidence type="ECO:0000313" key="3">
    <source>
        <dbReference type="Proteomes" id="UP000016842"/>
    </source>
</evidence>
<dbReference type="Proteomes" id="UP000016842">
    <property type="component" value="Unassembled WGS sequence"/>
</dbReference>
<feature type="region of interest" description="Disordered" evidence="1">
    <location>
        <begin position="1"/>
        <end position="21"/>
    </location>
</feature>
<accession>U4VEF6</accession>
<dbReference type="AlphaFoldDB" id="U4VEF6"/>
<name>U4VEF6_9HYPH</name>
<sequence>MADAPAIGKHHRVDRLQGKSMGRKFIDQRHRRLLAGVGDVETGKTRSLRLRDKRGQIAG</sequence>
<protein>
    <submittedName>
        <fullName evidence="2">Uncharacterized protein</fullName>
    </submittedName>
</protein>
<dbReference type="EMBL" id="ASXJ01000186">
    <property type="protein sequence ID" value="ERM01222.1"/>
    <property type="molecule type" value="Genomic_DNA"/>
</dbReference>
<comment type="caution">
    <text evidence="2">The sequence shown here is derived from an EMBL/GenBank/DDBJ whole genome shotgun (WGS) entry which is preliminary data.</text>
</comment>
<reference evidence="2 3" key="1">
    <citation type="journal article" date="2014" name="FEMS Microbiol. Lett.">
        <title>Genome sequencing analysis reveals virulence-related gene content of Ochrobactrum intermedium strain 229E, a urease-positive strain isolated from the human gastric niche.</title>
        <authorList>
            <person name="Kulkarni G.J."/>
            <person name="Shetty S."/>
            <person name="Dharne M.S."/>
            <person name="Shouche Y.S."/>
        </authorList>
    </citation>
    <scope>NUCLEOTIDE SEQUENCE [LARGE SCALE GENOMIC DNA]</scope>
    <source>
        <strain evidence="2 3">229E</strain>
    </source>
</reference>